<gene>
    <name evidence="8" type="ordered locus">KVU_0916</name>
</gene>
<comment type="subcellular location">
    <subcellularLocation>
        <location evidence="1">Cell membrane</location>
        <topology evidence="1">Multi-pass membrane protein</topology>
    </subcellularLocation>
</comment>
<evidence type="ECO:0000256" key="2">
    <source>
        <dbReference type="ARBA" id="ARBA00022475"/>
    </source>
</evidence>
<dbReference type="InterPro" id="IPR000620">
    <property type="entry name" value="EamA_dom"/>
</dbReference>
<accession>F9Y5K3</accession>
<feature type="transmembrane region" description="Helical" evidence="6">
    <location>
        <begin position="201"/>
        <end position="220"/>
    </location>
</feature>
<name>F9Y5K3_KETVW</name>
<dbReference type="OrthoDB" id="7850605at2"/>
<dbReference type="PATRIC" id="fig|759362.5.peg.948"/>
<feature type="domain" description="EamA" evidence="7">
    <location>
        <begin position="24"/>
        <end position="156"/>
    </location>
</feature>
<evidence type="ECO:0000256" key="3">
    <source>
        <dbReference type="ARBA" id="ARBA00022692"/>
    </source>
</evidence>
<evidence type="ECO:0000313" key="8">
    <source>
        <dbReference type="EMBL" id="AEM40756.1"/>
    </source>
</evidence>
<feature type="transmembrane region" description="Helical" evidence="6">
    <location>
        <begin position="52"/>
        <end position="72"/>
    </location>
</feature>
<feature type="transmembrane region" description="Helical" evidence="6">
    <location>
        <begin position="140"/>
        <end position="159"/>
    </location>
</feature>
<dbReference type="eggNOG" id="COG0697">
    <property type="taxonomic scope" value="Bacteria"/>
</dbReference>
<feature type="transmembrane region" description="Helical" evidence="6">
    <location>
        <begin position="171"/>
        <end position="189"/>
    </location>
</feature>
<feature type="transmembrane region" description="Helical" evidence="6">
    <location>
        <begin position="116"/>
        <end position="133"/>
    </location>
</feature>
<dbReference type="InterPro" id="IPR050638">
    <property type="entry name" value="AA-Vitamin_Transporters"/>
</dbReference>
<dbReference type="HOGENOM" id="CLU_033863_5_0_5"/>
<evidence type="ECO:0000256" key="5">
    <source>
        <dbReference type="ARBA" id="ARBA00023136"/>
    </source>
</evidence>
<dbReference type="EMBL" id="CP002018">
    <property type="protein sequence ID" value="AEM40756.1"/>
    <property type="molecule type" value="Genomic_DNA"/>
</dbReference>
<feature type="transmembrane region" description="Helical" evidence="6">
    <location>
        <begin position="232"/>
        <end position="251"/>
    </location>
</feature>
<dbReference type="KEGG" id="kvl:KVU_0916"/>
<feature type="transmembrane region" description="Helical" evidence="6">
    <location>
        <begin position="24"/>
        <end position="46"/>
    </location>
</feature>
<dbReference type="RefSeq" id="WP_013384213.1">
    <property type="nucleotide sequence ID" value="NC_017384.1"/>
</dbReference>
<organism evidence="8 9">
    <name type="scientific">Ketogulonicigenium vulgare (strain WSH-001)</name>
    <dbReference type="NCBI Taxonomy" id="759362"/>
    <lineage>
        <taxon>Bacteria</taxon>
        <taxon>Pseudomonadati</taxon>
        <taxon>Pseudomonadota</taxon>
        <taxon>Alphaproteobacteria</taxon>
        <taxon>Rhodobacterales</taxon>
        <taxon>Roseobacteraceae</taxon>
        <taxon>Ketogulonicigenium</taxon>
    </lineage>
</organism>
<keyword evidence="3 6" id="KW-0812">Transmembrane</keyword>
<proteinExistence type="predicted"/>
<protein>
    <submittedName>
        <fullName evidence="8">Drug/metabolite transporter (DMT) permease superfamily protein</fullName>
    </submittedName>
</protein>
<evidence type="ECO:0000256" key="4">
    <source>
        <dbReference type="ARBA" id="ARBA00022989"/>
    </source>
</evidence>
<dbReference type="InterPro" id="IPR037185">
    <property type="entry name" value="EmrE-like"/>
</dbReference>
<feature type="transmembrane region" description="Helical" evidence="6">
    <location>
        <begin position="84"/>
        <end position="104"/>
    </location>
</feature>
<keyword evidence="5 6" id="KW-0472">Membrane</keyword>
<feature type="transmembrane region" description="Helical" evidence="6">
    <location>
        <begin position="263"/>
        <end position="284"/>
    </location>
</feature>
<keyword evidence="9" id="KW-1185">Reference proteome</keyword>
<evidence type="ECO:0000259" key="7">
    <source>
        <dbReference type="Pfam" id="PF00892"/>
    </source>
</evidence>
<dbReference type="PANTHER" id="PTHR32322:SF18">
    <property type="entry name" value="S-ADENOSYLMETHIONINE_S-ADENOSYLHOMOCYSTEINE TRANSPORTER"/>
    <property type="match status" value="1"/>
</dbReference>
<reference evidence="8 9" key="1">
    <citation type="journal article" date="2011" name="J. Bacteriol.">
        <title>Complete genome sequence of the industrial strain Ketogulonicigenium vulgare WSH-001.</title>
        <authorList>
            <person name="Liu L."/>
            <person name="Li Y."/>
            <person name="Zhang J."/>
            <person name="Zhou Z."/>
            <person name="Liu J."/>
            <person name="Li X."/>
            <person name="Zhou J."/>
            <person name="Du G."/>
            <person name="Wang L."/>
            <person name="Chen J."/>
        </authorList>
    </citation>
    <scope>NUCLEOTIDE SEQUENCE [LARGE SCALE GENOMIC DNA]</scope>
    <source>
        <strain evidence="8 9">WSH-001</strain>
    </source>
</reference>
<dbReference type="GO" id="GO:0005886">
    <property type="term" value="C:plasma membrane"/>
    <property type="evidence" value="ECO:0007669"/>
    <property type="project" value="UniProtKB-SubCell"/>
</dbReference>
<dbReference type="Proteomes" id="UP000000692">
    <property type="component" value="Chromosome"/>
</dbReference>
<keyword evidence="2" id="KW-1003">Cell membrane</keyword>
<dbReference type="Pfam" id="PF00892">
    <property type="entry name" value="EamA"/>
    <property type="match status" value="2"/>
</dbReference>
<sequence length="312" mass="33346">MSDTHHTPSLASARAPLLDQRAKTVLWLLAMVMLWGLSWPATQVALLSVPPVWLAALRFGSAGICLFIFVALRGELRLPPKADWPIVISIGFLQMMAFTGMGMIAMTTTETSHSVLLAYTTPLWSVVMAFLLFRQAPTHAQFGALAVGLVGVGLIVSPLEMDWSQPGVLRGALLLIGGAVSWSVVILHVRRHRWQSSPLQLAPWQMLLATVPLASIAFLTEGAPVGINFTPELIQLLVFIGPIATSACFVISAEQGRRITPFAMANFTLGVPLVGITASVILLGNQLSPVFLTGLALVTLGMGLAARAARGR</sequence>
<dbReference type="AlphaFoldDB" id="F9Y5K3"/>
<evidence type="ECO:0000313" key="9">
    <source>
        <dbReference type="Proteomes" id="UP000000692"/>
    </source>
</evidence>
<feature type="transmembrane region" description="Helical" evidence="6">
    <location>
        <begin position="290"/>
        <end position="309"/>
    </location>
</feature>
<keyword evidence="4 6" id="KW-1133">Transmembrane helix</keyword>
<dbReference type="PANTHER" id="PTHR32322">
    <property type="entry name" value="INNER MEMBRANE TRANSPORTER"/>
    <property type="match status" value="1"/>
</dbReference>
<evidence type="ECO:0000256" key="6">
    <source>
        <dbReference type="SAM" id="Phobius"/>
    </source>
</evidence>
<feature type="domain" description="EamA" evidence="7">
    <location>
        <begin position="170"/>
        <end position="304"/>
    </location>
</feature>
<evidence type="ECO:0000256" key="1">
    <source>
        <dbReference type="ARBA" id="ARBA00004651"/>
    </source>
</evidence>
<dbReference type="SUPFAM" id="SSF103481">
    <property type="entry name" value="Multidrug resistance efflux transporter EmrE"/>
    <property type="match status" value="1"/>
</dbReference>